<feature type="transmembrane region" description="Helical" evidence="1">
    <location>
        <begin position="71"/>
        <end position="89"/>
    </location>
</feature>
<feature type="transmembrane region" description="Helical" evidence="1">
    <location>
        <begin position="101"/>
        <end position="122"/>
    </location>
</feature>
<name>A0A8J8MHM7_9FIRM</name>
<dbReference type="Pfam" id="PF13787">
    <property type="entry name" value="HXXEE"/>
    <property type="match status" value="1"/>
</dbReference>
<reference evidence="2" key="1">
    <citation type="submission" date="2020-07" db="EMBL/GenBank/DDBJ databases">
        <title>Vallitalea pronyensis genome.</title>
        <authorList>
            <person name="Postec A."/>
        </authorList>
    </citation>
    <scope>NUCLEOTIDE SEQUENCE</scope>
    <source>
        <strain evidence="2">FatNI3</strain>
    </source>
</reference>
<evidence type="ECO:0000256" key="1">
    <source>
        <dbReference type="SAM" id="Phobius"/>
    </source>
</evidence>
<dbReference type="Proteomes" id="UP000683246">
    <property type="component" value="Chromosome"/>
</dbReference>
<accession>A0A8J8MHM7</accession>
<dbReference type="EMBL" id="CP058649">
    <property type="protein sequence ID" value="QUI21413.1"/>
    <property type="molecule type" value="Genomic_DNA"/>
</dbReference>
<dbReference type="InterPro" id="IPR025671">
    <property type="entry name" value="HXXEE"/>
</dbReference>
<sequence length="164" mass="18646">MNELFHAIWIFPLAITLHNMEEGLWMPKWSEKHPRFSKIKGKNEFHFALICVTILAYMATFLFALFQSEVIFRYLFYGFVGAMLLNAIMPHLLVTIITKKYCPGVLTGVFLNIPCFSLLIIHSVNEKLINGIEVMISTGIMSIVLLGLLPILFKIGRGVVDVEV</sequence>
<keyword evidence="1" id="KW-1133">Transmembrane helix</keyword>
<feature type="transmembrane region" description="Helical" evidence="1">
    <location>
        <begin position="45"/>
        <end position="65"/>
    </location>
</feature>
<keyword evidence="3" id="KW-1185">Reference proteome</keyword>
<dbReference type="AlphaFoldDB" id="A0A8J8MHM7"/>
<evidence type="ECO:0000313" key="3">
    <source>
        <dbReference type="Proteomes" id="UP000683246"/>
    </source>
</evidence>
<evidence type="ECO:0000313" key="2">
    <source>
        <dbReference type="EMBL" id="QUI21413.1"/>
    </source>
</evidence>
<keyword evidence="1" id="KW-0472">Membrane</keyword>
<dbReference type="RefSeq" id="WP_212696882.1">
    <property type="nucleotide sequence ID" value="NZ_CP058649.1"/>
</dbReference>
<feature type="transmembrane region" description="Helical" evidence="1">
    <location>
        <begin position="134"/>
        <end position="153"/>
    </location>
</feature>
<proteinExistence type="predicted"/>
<dbReference type="KEGG" id="vpy:HZI73_03535"/>
<gene>
    <name evidence="2" type="ORF">HZI73_03535</name>
</gene>
<protein>
    <submittedName>
        <fullName evidence="2">HXXEE domain-containing protein</fullName>
    </submittedName>
</protein>
<organism evidence="2 3">
    <name type="scientific">Vallitalea pronyensis</name>
    <dbReference type="NCBI Taxonomy" id="1348613"/>
    <lineage>
        <taxon>Bacteria</taxon>
        <taxon>Bacillati</taxon>
        <taxon>Bacillota</taxon>
        <taxon>Clostridia</taxon>
        <taxon>Lachnospirales</taxon>
        <taxon>Vallitaleaceae</taxon>
        <taxon>Vallitalea</taxon>
    </lineage>
</organism>
<keyword evidence="1" id="KW-0812">Transmembrane</keyword>